<name>A0A409W295_9AGAR</name>
<dbReference type="Pfam" id="PF00069">
    <property type="entry name" value="Pkinase"/>
    <property type="match status" value="1"/>
</dbReference>
<evidence type="ECO:0000256" key="2">
    <source>
        <dbReference type="ARBA" id="ARBA00022679"/>
    </source>
</evidence>
<dbReference type="GO" id="GO:0005524">
    <property type="term" value="F:ATP binding"/>
    <property type="evidence" value="ECO:0007669"/>
    <property type="project" value="UniProtKB-KW"/>
</dbReference>
<reference evidence="7 8" key="1">
    <citation type="journal article" date="2018" name="Evol. Lett.">
        <title>Horizontal gene cluster transfer increased hallucinogenic mushroom diversity.</title>
        <authorList>
            <person name="Reynolds H.T."/>
            <person name="Vijayakumar V."/>
            <person name="Gluck-Thaler E."/>
            <person name="Korotkin H.B."/>
            <person name="Matheny P.B."/>
            <person name="Slot J.C."/>
        </authorList>
    </citation>
    <scope>NUCLEOTIDE SEQUENCE [LARGE SCALE GENOMIC DNA]</scope>
    <source>
        <strain evidence="7 8">SRW20</strain>
    </source>
</reference>
<dbReference type="Gene3D" id="1.10.510.10">
    <property type="entry name" value="Transferase(Phosphotransferase) domain 1"/>
    <property type="match status" value="1"/>
</dbReference>
<dbReference type="AlphaFoldDB" id="A0A409W295"/>
<evidence type="ECO:0000256" key="4">
    <source>
        <dbReference type="ARBA" id="ARBA00022777"/>
    </source>
</evidence>
<evidence type="ECO:0000256" key="1">
    <source>
        <dbReference type="ARBA" id="ARBA00022527"/>
    </source>
</evidence>
<protein>
    <recommendedName>
        <fullName evidence="6">Protein kinase domain-containing protein</fullName>
    </recommendedName>
</protein>
<evidence type="ECO:0000256" key="5">
    <source>
        <dbReference type="ARBA" id="ARBA00022840"/>
    </source>
</evidence>
<gene>
    <name evidence="7" type="ORF">CVT26_004090</name>
</gene>
<comment type="caution">
    <text evidence="7">The sequence shown here is derived from an EMBL/GenBank/DDBJ whole genome shotgun (WGS) entry which is preliminary data.</text>
</comment>
<evidence type="ECO:0000313" key="8">
    <source>
        <dbReference type="Proteomes" id="UP000284706"/>
    </source>
</evidence>
<accession>A0A409W295</accession>
<dbReference type="PANTHER" id="PTHR45646:SF11">
    <property type="entry name" value="SERINE_THREONINE-PROTEIN KINASE DOA"/>
    <property type="match status" value="1"/>
</dbReference>
<dbReference type="GO" id="GO:0004674">
    <property type="term" value="F:protein serine/threonine kinase activity"/>
    <property type="evidence" value="ECO:0007669"/>
    <property type="project" value="UniProtKB-KW"/>
</dbReference>
<dbReference type="InterPro" id="IPR000719">
    <property type="entry name" value="Prot_kinase_dom"/>
</dbReference>
<keyword evidence="3" id="KW-0547">Nucleotide-binding</keyword>
<dbReference type="OrthoDB" id="3068150at2759"/>
<keyword evidence="5" id="KW-0067">ATP-binding</keyword>
<keyword evidence="2" id="KW-0808">Transferase</keyword>
<dbReference type="SUPFAM" id="SSF56112">
    <property type="entry name" value="Protein kinase-like (PK-like)"/>
    <property type="match status" value="1"/>
</dbReference>
<evidence type="ECO:0000256" key="3">
    <source>
        <dbReference type="ARBA" id="ARBA00022741"/>
    </source>
</evidence>
<dbReference type="InterPro" id="IPR051175">
    <property type="entry name" value="CLK_kinases"/>
</dbReference>
<feature type="domain" description="Protein kinase" evidence="6">
    <location>
        <begin position="1"/>
        <end position="366"/>
    </location>
</feature>
<dbReference type="SMART" id="SM00220">
    <property type="entry name" value="S_TKc"/>
    <property type="match status" value="1"/>
</dbReference>
<dbReference type="GO" id="GO:0005634">
    <property type="term" value="C:nucleus"/>
    <property type="evidence" value="ECO:0007669"/>
    <property type="project" value="TreeGrafter"/>
</dbReference>
<sequence length="371" mass="43663">MQTSTWSSTGSPRYLVGEVLHSKFSFGDYQKTEWHCPIDIVTSIKHSAKAFQILDVKDRRSDSQRIIKVLSRSLAKDSAIAADIYWLRHVRTIDEQHSFLEEEFRDMNHHYLVFHPPKNTLRDVLDSPFISPLPRRHVQEIGLQLINTVHSLHKEYIYDLDLCPENIEILSTATNTEYEYTRPNFFQSRAGLPNLFVMQELMINSRSYFNVRKLNWRQDAMRGSDQYRSPEIVFGWKYKYRSDCFAIGCIIWEMLTGIPLFIACEEGPRYQLDKAYLFEDVLGPYPESFTEKLKRQHSHYFPSPHSNHLIPSGYVSETVQNYLSVSRRPEDILVEDEEALDVVMSLTRLNAKQRPTARDILDYKFFKRRSF</sequence>
<dbReference type="InterPro" id="IPR011009">
    <property type="entry name" value="Kinase-like_dom_sf"/>
</dbReference>
<proteinExistence type="predicted"/>
<dbReference type="Proteomes" id="UP000284706">
    <property type="component" value="Unassembled WGS sequence"/>
</dbReference>
<keyword evidence="4" id="KW-0418">Kinase</keyword>
<evidence type="ECO:0000313" key="7">
    <source>
        <dbReference type="EMBL" id="PPQ72616.1"/>
    </source>
</evidence>
<dbReference type="Gene3D" id="3.30.200.20">
    <property type="entry name" value="Phosphorylase Kinase, domain 1"/>
    <property type="match status" value="1"/>
</dbReference>
<dbReference type="PANTHER" id="PTHR45646">
    <property type="entry name" value="SERINE/THREONINE-PROTEIN KINASE DOA-RELATED"/>
    <property type="match status" value="1"/>
</dbReference>
<keyword evidence="1" id="KW-0723">Serine/threonine-protein kinase</keyword>
<dbReference type="InParanoid" id="A0A409W295"/>
<evidence type="ECO:0000259" key="6">
    <source>
        <dbReference type="PROSITE" id="PS50011"/>
    </source>
</evidence>
<organism evidence="7 8">
    <name type="scientific">Gymnopilus dilepis</name>
    <dbReference type="NCBI Taxonomy" id="231916"/>
    <lineage>
        <taxon>Eukaryota</taxon>
        <taxon>Fungi</taxon>
        <taxon>Dikarya</taxon>
        <taxon>Basidiomycota</taxon>
        <taxon>Agaricomycotina</taxon>
        <taxon>Agaricomycetes</taxon>
        <taxon>Agaricomycetidae</taxon>
        <taxon>Agaricales</taxon>
        <taxon>Agaricineae</taxon>
        <taxon>Hymenogastraceae</taxon>
        <taxon>Gymnopilus</taxon>
    </lineage>
</organism>
<keyword evidence="8" id="KW-1185">Reference proteome</keyword>
<dbReference type="PROSITE" id="PS50011">
    <property type="entry name" value="PROTEIN_KINASE_DOM"/>
    <property type="match status" value="1"/>
</dbReference>
<dbReference type="EMBL" id="NHYE01005448">
    <property type="protein sequence ID" value="PPQ72616.1"/>
    <property type="molecule type" value="Genomic_DNA"/>
</dbReference>